<dbReference type="OrthoDB" id="9761577at2"/>
<feature type="region of interest" description="Disordered" evidence="1">
    <location>
        <begin position="1"/>
        <end position="23"/>
    </location>
</feature>
<evidence type="ECO:0000313" key="4">
    <source>
        <dbReference type="Proteomes" id="UP000199412"/>
    </source>
</evidence>
<gene>
    <name evidence="3" type="ORF">SAMN05421720_101241</name>
</gene>
<dbReference type="InterPro" id="IPR006047">
    <property type="entry name" value="GH13_cat_dom"/>
</dbReference>
<dbReference type="InterPro" id="IPR012767">
    <property type="entry name" value="Trehalose_TreY"/>
</dbReference>
<name>A0A1G6WR45_9PROT</name>
<dbReference type="SUPFAM" id="SSF51445">
    <property type="entry name" value="(Trans)glycosidases"/>
    <property type="match status" value="1"/>
</dbReference>
<dbReference type="PANTHER" id="PTHR10357:SF216">
    <property type="entry name" value="MALTOOLIGOSYL TREHALOSE SYNTHASE-RELATED"/>
    <property type="match status" value="1"/>
</dbReference>
<evidence type="ECO:0000256" key="1">
    <source>
        <dbReference type="SAM" id="MobiDB-lite"/>
    </source>
</evidence>
<evidence type="ECO:0000259" key="2">
    <source>
        <dbReference type="SMART" id="SM00642"/>
    </source>
</evidence>
<dbReference type="CDD" id="cd11336">
    <property type="entry name" value="AmyAc_MTSase"/>
    <property type="match status" value="1"/>
</dbReference>
<sequence>MAAERNTGHDTPKRKTEVPVSGPPAFPRATYRLQLTPDFGFRTATAVVPTLAKLGISHIYLSPILMARPGSTHGYDIIDHGRINPELGGEEDFRQFSDTLLIHGMGLILDFVPNHMGIGVGENRWWRDVLEWGRESPHADWFDIDWEPAEPSLHGKILLPVLGDHYGAILERGELSLRYDAELGGFSIRYYEHAFPVRPHDYGDILRRGMSAGHADDNVLALVMAGADSLRAGDRETGGVLGRRRTANVVKRRLSELLAGSTEARAIVAAAEDAFAGDPTRPSSFDDLDTLIDRQSYRPAFWRVAAHEINYRRFFEINDLAALRMERGDLFDTAHRLTLDLIAEGRVQGVRLDHVDGLWDPEAYMRRLQAEARHALLKGIDLGVVAPYPGADTGSPLGPSPFGPDQPLYLLVEKILAPHERLRDLWPIAGSTGYEFLNQVLGLFVDPAGEAGLDRVYARILETPPSYPDIVLAAKRQVMEESLASEIGVMANRLNRLAKRSRATRDYSRMALRAALIDVIAHFPVYRTYVDPHALPDWTDANTDTADTARATIDDQDRRDLQWAIGRARKMARSPDLSVYDFLHDVLTADLARAEAGHPPAEVLEVAMRVQQLTSPVMAKAMEDTAFYRYVRLAALNEVGGEPDRFGVSAAAFHHACQARLETWPFGLLATATHDHKRGEDARTRLALISECPEAWSHRIQRWQDLNHRRVAVLSENRRAPSANDEYLFYQSLLASWPLALAEVDPDGQLQPLDDTALSDYADRIVAYMLKAVREAKVETAWTAQDPEYEAALESFIRSVLSPSLGTAFLSDMAAFVARLAPAGVVNSLAQTTLKLTVPGVPDLYQGTDLWDFSLVDPDNRRPVDFEARAQALADARSALDLLPHWRDGRVKQALIAALLDLRSHAPRLFAHGSYEPLEVTGPHANRVLAFARTAPAIEGQEAGAPRLLVVVVPRLVWPLMDGAFLPLPMGWDDTAVVLPETEPFATTSLRGILSDSQAAEGLRHAGSGHLPLSRLLSDFPVCVLTDGA</sequence>
<dbReference type="STRING" id="69960.SAMN05421720_101241"/>
<dbReference type="GO" id="GO:0047470">
    <property type="term" value="F:(1,4)-alpha-D-glucan 1-alpha-D-glucosylmutase activity"/>
    <property type="evidence" value="ECO:0007669"/>
    <property type="project" value="TreeGrafter"/>
</dbReference>
<dbReference type="NCBIfam" id="TIGR02401">
    <property type="entry name" value="trehalose_TreY"/>
    <property type="match status" value="1"/>
</dbReference>
<proteinExistence type="predicted"/>
<dbReference type="AlphaFoldDB" id="A0A1G6WR45"/>
<evidence type="ECO:0000313" key="3">
    <source>
        <dbReference type="EMBL" id="SDD68254.1"/>
    </source>
</evidence>
<dbReference type="SMART" id="SM00642">
    <property type="entry name" value="Aamy"/>
    <property type="match status" value="1"/>
</dbReference>
<dbReference type="EMBL" id="FNAP01000001">
    <property type="protein sequence ID" value="SDD68254.1"/>
    <property type="molecule type" value="Genomic_DNA"/>
</dbReference>
<dbReference type="PANTHER" id="PTHR10357">
    <property type="entry name" value="ALPHA-AMYLASE FAMILY MEMBER"/>
    <property type="match status" value="1"/>
</dbReference>
<dbReference type="Gene3D" id="3.20.20.80">
    <property type="entry name" value="Glycosidases"/>
    <property type="match status" value="3"/>
</dbReference>
<reference evidence="3 4" key="1">
    <citation type="submission" date="2016-10" db="EMBL/GenBank/DDBJ databases">
        <authorList>
            <person name="de Groot N.N."/>
        </authorList>
    </citation>
    <scope>NUCLEOTIDE SEQUENCE [LARGE SCALE GENOMIC DNA]</scope>
    <source>
        <strain evidence="3 4">ATCC 700224</strain>
    </source>
</reference>
<dbReference type="GO" id="GO:0030980">
    <property type="term" value="P:alpha-glucan catabolic process"/>
    <property type="evidence" value="ECO:0007669"/>
    <property type="project" value="TreeGrafter"/>
</dbReference>
<feature type="domain" description="Glycosyl hydrolase family 13 catalytic" evidence="2">
    <location>
        <begin position="34"/>
        <end position="509"/>
    </location>
</feature>
<dbReference type="Gene3D" id="3.30.1590.10">
    <property type="entry name" value="Maltooligosyl trehalose synthase, domain 2"/>
    <property type="match status" value="1"/>
</dbReference>
<dbReference type="GO" id="GO:0005992">
    <property type="term" value="P:trehalose biosynthetic process"/>
    <property type="evidence" value="ECO:0007669"/>
    <property type="project" value="TreeGrafter"/>
</dbReference>
<dbReference type="InterPro" id="IPR017853">
    <property type="entry name" value="GH"/>
</dbReference>
<feature type="compositionally biased region" description="Basic and acidic residues" evidence="1">
    <location>
        <begin position="1"/>
        <end position="17"/>
    </location>
</feature>
<dbReference type="Proteomes" id="UP000199412">
    <property type="component" value="Unassembled WGS sequence"/>
</dbReference>
<protein>
    <submittedName>
        <fullName evidence="3">(1-&gt;4)-alpha-D-glucan 1-alpha-D-glucosylmutase</fullName>
    </submittedName>
</protein>
<keyword evidence="4" id="KW-1185">Reference proteome</keyword>
<organism evidence="3 4">
    <name type="scientific">Rhodospira trueperi</name>
    <dbReference type="NCBI Taxonomy" id="69960"/>
    <lineage>
        <taxon>Bacteria</taxon>
        <taxon>Pseudomonadati</taxon>
        <taxon>Pseudomonadota</taxon>
        <taxon>Alphaproteobacteria</taxon>
        <taxon>Rhodospirillales</taxon>
        <taxon>Rhodospirillaceae</taxon>
        <taxon>Rhodospira</taxon>
    </lineage>
</organism>
<accession>A0A1G6WR45</accession>
<dbReference type="Pfam" id="PF00128">
    <property type="entry name" value="Alpha-amylase"/>
    <property type="match status" value="1"/>
</dbReference>